<evidence type="ECO:0000313" key="2">
    <source>
        <dbReference type="Proteomes" id="UP000664940"/>
    </source>
</evidence>
<gene>
    <name evidence="1" type="ORF">HJG60_011975</name>
</gene>
<reference evidence="1 2" key="1">
    <citation type="journal article" date="2020" name="Nature">
        <title>Six reference-quality genomes reveal evolution of bat adaptations.</title>
        <authorList>
            <person name="Jebb D."/>
            <person name="Huang Z."/>
            <person name="Pippel M."/>
            <person name="Hughes G.M."/>
            <person name="Lavrichenko K."/>
            <person name="Devanna P."/>
            <person name="Winkler S."/>
            <person name="Jermiin L.S."/>
            <person name="Skirmuntt E.C."/>
            <person name="Katzourakis A."/>
            <person name="Burkitt-Gray L."/>
            <person name="Ray D.A."/>
            <person name="Sullivan K.A.M."/>
            <person name="Roscito J.G."/>
            <person name="Kirilenko B.M."/>
            <person name="Davalos L.M."/>
            <person name="Corthals A.P."/>
            <person name="Power M.L."/>
            <person name="Jones G."/>
            <person name="Ransome R.D."/>
            <person name="Dechmann D.K.N."/>
            <person name="Locatelli A.G."/>
            <person name="Puechmaille S.J."/>
            <person name="Fedrigo O."/>
            <person name="Jarvis E.D."/>
            <person name="Hiller M."/>
            <person name="Vernes S.C."/>
            <person name="Myers E.W."/>
            <person name="Teeling E.C."/>
        </authorList>
    </citation>
    <scope>NUCLEOTIDE SEQUENCE [LARGE SCALE GENOMIC DNA]</scope>
    <source>
        <strain evidence="1">Bat1K_MPI-CBG_1</strain>
    </source>
</reference>
<sequence length="265" mass="27860">MWDVSIPTVLCLSPLEAREGSPYSSSAVPRNSVCFLGGLAFSPRDPSTHTVLQLRGPPRLSPCPLSIGAQEVHSSSYVSAHLCRQTHGQLLHRQLFCCFRHLHSSPSFKEPPVGKTPQAGTYCNSSLCDLEGISVPCPKHVLYPCCAPGPQVQGPCGSGAVRRHTPEPLTAGPWAHQPCLCHCRCQGTLSGAVSRPQCGGSPTRPCPTCSCQVPGHLPVSSTLGTAWGSSGQASGRMHTEMPGTQFLSLGLPESPALGDGPGVRL</sequence>
<dbReference type="AlphaFoldDB" id="A0A834DWJ5"/>
<organism evidence="1 2">
    <name type="scientific">Phyllostomus discolor</name>
    <name type="common">pale spear-nosed bat</name>
    <dbReference type="NCBI Taxonomy" id="89673"/>
    <lineage>
        <taxon>Eukaryota</taxon>
        <taxon>Metazoa</taxon>
        <taxon>Chordata</taxon>
        <taxon>Craniata</taxon>
        <taxon>Vertebrata</taxon>
        <taxon>Euteleostomi</taxon>
        <taxon>Mammalia</taxon>
        <taxon>Eutheria</taxon>
        <taxon>Laurasiatheria</taxon>
        <taxon>Chiroptera</taxon>
        <taxon>Yangochiroptera</taxon>
        <taxon>Phyllostomidae</taxon>
        <taxon>Phyllostominae</taxon>
        <taxon>Phyllostomus</taxon>
    </lineage>
</organism>
<dbReference type="Proteomes" id="UP000664940">
    <property type="component" value="Unassembled WGS sequence"/>
</dbReference>
<name>A0A834DWJ5_9CHIR</name>
<dbReference type="EMBL" id="JABVXQ010000008">
    <property type="protein sequence ID" value="KAF6094909.1"/>
    <property type="molecule type" value="Genomic_DNA"/>
</dbReference>
<evidence type="ECO:0000313" key="1">
    <source>
        <dbReference type="EMBL" id="KAF6094909.1"/>
    </source>
</evidence>
<accession>A0A834DWJ5</accession>
<comment type="caution">
    <text evidence="1">The sequence shown here is derived from an EMBL/GenBank/DDBJ whole genome shotgun (WGS) entry which is preliminary data.</text>
</comment>
<protein>
    <submittedName>
        <fullName evidence="1">Uncharacterized protein</fullName>
    </submittedName>
</protein>
<proteinExistence type="predicted"/>